<keyword evidence="2" id="KW-0732">Signal</keyword>
<reference evidence="4 5" key="1">
    <citation type="submission" date="2024-06" db="EMBL/GenBank/DDBJ databases">
        <title>A chromosome-level genome assembly of beet webworm, Loxostege sticticalis.</title>
        <authorList>
            <person name="Zhang Y."/>
        </authorList>
    </citation>
    <scope>NUCLEOTIDE SEQUENCE [LARGE SCALE GENOMIC DNA]</scope>
    <source>
        <strain evidence="4">AQ028</strain>
        <tissue evidence="4">Male pupae</tissue>
    </source>
</reference>
<dbReference type="SUPFAM" id="SSF53590">
    <property type="entry name" value="Nucleoside hydrolase"/>
    <property type="match status" value="1"/>
</dbReference>
<dbReference type="InterPro" id="IPR036452">
    <property type="entry name" value="Ribo_hydro-like"/>
</dbReference>
<evidence type="ECO:0000256" key="1">
    <source>
        <dbReference type="ARBA" id="ARBA00009176"/>
    </source>
</evidence>
<accession>A0ABD0TKH3</accession>
<sequence length="334" mass="37175">MYRNLICLLLFASIGLCVATDSLNGRLKLVIDNDAGGDDAVAIFEALLYEKHYNGPKLVALTTGNGNTFEDNVVVNNQKVLKVAGRQDVPIYRGSNSSLVYTLPTNAYYGIDGLGDTGENVTDLAPVQKENAILRLIELSQIYEGALVIVTIGTLTNVALAMKMDPEFLNRLSHLYVAAGHIHSNLHPLPEFNAKMDPEAYHIVVNNATPDKVTVVPFSQTQIFLNFTKSWRQETLGGIDSDIVRAMNKYEQVAMRRPRGGRWQSLDPSAVAVVLKPELVKEYKYSQNDIILCGNERGINTNTFVEKEKANVRMVYSFKDVEYQQFLLDLFGHS</sequence>
<dbReference type="PANTHER" id="PTHR46190">
    <property type="entry name" value="SI:CH211-201H21.5-RELATED"/>
    <property type="match status" value="1"/>
</dbReference>
<evidence type="ECO:0000256" key="2">
    <source>
        <dbReference type="SAM" id="SignalP"/>
    </source>
</evidence>
<evidence type="ECO:0000313" key="5">
    <source>
        <dbReference type="Proteomes" id="UP001549921"/>
    </source>
</evidence>
<dbReference type="Pfam" id="PF01156">
    <property type="entry name" value="IU_nuc_hydro"/>
    <property type="match status" value="1"/>
</dbReference>
<dbReference type="InterPro" id="IPR052775">
    <property type="entry name" value="IUN_hydrolase"/>
</dbReference>
<dbReference type="EMBL" id="JBEDNZ010000003">
    <property type="protein sequence ID" value="KAL0849837.1"/>
    <property type="molecule type" value="Genomic_DNA"/>
</dbReference>
<dbReference type="PANTHER" id="PTHR46190:SF1">
    <property type="entry name" value="SI:CH211-201H21.5"/>
    <property type="match status" value="1"/>
</dbReference>
<name>A0ABD0TKH3_LOXSC</name>
<dbReference type="GO" id="GO:0016799">
    <property type="term" value="F:hydrolase activity, hydrolyzing N-glycosyl compounds"/>
    <property type="evidence" value="ECO:0007669"/>
    <property type="project" value="UniProtKB-ARBA"/>
</dbReference>
<feature type="domain" description="Inosine/uridine-preferring nucleoside hydrolase" evidence="3">
    <location>
        <begin position="29"/>
        <end position="319"/>
    </location>
</feature>
<proteinExistence type="inferred from homology"/>
<dbReference type="InterPro" id="IPR001910">
    <property type="entry name" value="Inosine/uridine_hydrolase_dom"/>
</dbReference>
<dbReference type="Gene3D" id="3.90.245.10">
    <property type="entry name" value="Ribonucleoside hydrolase-like"/>
    <property type="match status" value="1"/>
</dbReference>
<organism evidence="4 5">
    <name type="scientific">Loxostege sticticalis</name>
    <name type="common">Beet webworm moth</name>
    <dbReference type="NCBI Taxonomy" id="481309"/>
    <lineage>
        <taxon>Eukaryota</taxon>
        <taxon>Metazoa</taxon>
        <taxon>Ecdysozoa</taxon>
        <taxon>Arthropoda</taxon>
        <taxon>Hexapoda</taxon>
        <taxon>Insecta</taxon>
        <taxon>Pterygota</taxon>
        <taxon>Neoptera</taxon>
        <taxon>Endopterygota</taxon>
        <taxon>Lepidoptera</taxon>
        <taxon>Glossata</taxon>
        <taxon>Ditrysia</taxon>
        <taxon>Pyraloidea</taxon>
        <taxon>Crambidae</taxon>
        <taxon>Pyraustinae</taxon>
        <taxon>Loxostege</taxon>
    </lineage>
</organism>
<feature type="signal peptide" evidence="2">
    <location>
        <begin position="1"/>
        <end position="19"/>
    </location>
</feature>
<evidence type="ECO:0000259" key="3">
    <source>
        <dbReference type="Pfam" id="PF01156"/>
    </source>
</evidence>
<dbReference type="Proteomes" id="UP001549921">
    <property type="component" value="Unassembled WGS sequence"/>
</dbReference>
<feature type="chain" id="PRO_5044886327" description="Inosine/uridine-preferring nucleoside hydrolase domain-containing protein" evidence="2">
    <location>
        <begin position="20"/>
        <end position="334"/>
    </location>
</feature>
<comment type="caution">
    <text evidence="4">The sequence shown here is derived from an EMBL/GenBank/DDBJ whole genome shotgun (WGS) entry which is preliminary data.</text>
</comment>
<gene>
    <name evidence="4" type="ORF">ABMA28_011776</name>
</gene>
<protein>
    <recommendedName>
        <fullName evidence="3">Inosine/uridine-preferring nucleoside hydrolase domain-containing protein</fullName>
    </recommendedName>
</protein>
<evidence type="ECO:0000313" key="4">
    <source>
        <dbReference type="EMBL" id="KAL0849837.1"/>
    </source>
</evidence>
<comment type="similarity">
    <text evidence="1">Belongs to the IUNH family.</text>
</comment>
<dbReference type="AlphaFoldDB" id="A0ABD0TKH3"/>